<gene>
    <name evidence="2" type="ORF">Csa_3G236580</name>
</gene>
<dbReference type="OMA" id="FIIVPAR"/>
<feature type="domain" description="SAWADEE" evidence="1">
    <location>
        <begin position="120"/>
        <end position="245"/>
    </location>
</feature>
<dbReference type="PANTHER" id="PTHR33827:SF7">
    <property type="entry name" value="PROTEIN SAWADEE HOMEODOMAIN HOMOLOG 2"/>
    <property type="match status" value="1"/>
</dbReference>
<dbReference type="STRING" id="3659.A0A0A0LC67"/>
<evidence type="ECO:0000259" key="1">
    <source>
        <dbReference type="Pfam" id="PF16719"/>
    </source>
</evidence>
<reference evidence="2 3" key="1">
    <citation type="journal article" date="2009" name="Nat. Genet.">
        <title>The genome of the cucumber, Cucumis sativus L.</title>
        <authorList>
            <person name="Huang S."/>
            <person name="Li R."/>
            <person name="Zhang Z."/>
            <person name="Li L."/>
            <person name="Gu X."/>
            <person name="Fan W."/>
            <person name="Lucas W.J."/>
            <person name="Wang X."/>
            <person name="Xie B."/>
            <person name="Ni P."/>
            <person name="Ren Y."/>
            <person name="Zhu H."/>
            <person name="Li J."/>
            <person name="Lin K."/>
            <person name="Jin W."/>
            <person name="Fei Z."/>
            <person name="Li G."/>
            <person name="Staub J."/>
            <person name="Kilian A."/>
            <person name="van der Vossen E.A."/>
            <person name="Wu Y."/>
            <person name="Guo J."/>
            <person name="He J."/>
            <person name="Jia Z."/>
            <person name="Ren Y."/>
            <person name="Tian G."/>
            <person name="Lu Y."/>
            <person name="Ruan J."/>
            <person name="Qian W."/>
            <person name="Wang M."/>
            <person name="Huang Q."/>
            <person name="Li B."/>
            <person name="Xuan Z."/>
            <person name="Cao J."/>
            <person name="Asan"/>
            <person name="Wu Z."/>
            <person name="Zhang J."/>
            <person name="Cai Q."/>
            <person name="Bai Y."/>
            <person name="Zhao B."/>
            <person name="Han Y."/>
            <person name="Li Y."/>
            <person name="Li X."/>
            <person name="Wang S."/>
            <person name="Shi Q."/>
            <person name="Liu S."/>
            <person name="Cho W.K."/>
            <person name="Kim J.Y."/>
            <person name="Xu Y."/>
            <person name="Heller-Uszynska K."/>
            <person name="Miao H."/>
            <person name="Cheng Z."/>
            <person name="Zhang S."/>
            <person name="Wu J."/>
            <person name="Yang Y."/>
            <person name="Kang H."/>
            <person name="Li M."/>
            <person name="Liang H."/>
            <person name="Ren X."/>
            <person name="Shi Z."/>
            <person name="Wen M."/>
            <person name="Jian M."/>
            <person name="Yang H."/>
            <person name="Zhang G."/>
            <person name="Yang Z."/>
            <person name="Chen R."/>
            <person name="Liu S."/>
            <person name="Li J."/>
            <person name="Ma L."/>
            <person name="Liu H."/>
            <person name="Zhou Y."/>
            <person name="Zhao J."/>
            <person name="Fang X."/>
            <person name="Li G."/>
            <person name="Fang L."/>
            <person name="Li Y."/>
            <person name="Liu D."/>
            <person name="Zheng H."/>
            <person name="Zhang Y."/>
            <person name="Qin N."/>
            <person name="Li Z."/>
            <person name="Yang G."/>
            <person name="Yang S."/>
            <person name="Bolund L."/>
            <person name="Kristiansen K."/>
            <person name="Zheng H."/>
            <person name="Li S."/>
            <person name="Zhang X."/>
            <person name="Yang H."/>
            <person name="Wang J."/>
            <person name="Sun R."/>
            <person name="Zhang B."/>
            <person name="Jiang S."/>
            <person name="Wang J."/>
            <person name="Du Y."/>
            <person name="Li S."/>
        </authorList>
    </citation>
    <scope>NUCLEOTIDE SEQUENCE [LARGE SCALE GENOMIC DNA]</scope>
    <source>
        <strain evidence="3">cv. 9930</strain>
    </source>
</reference>
<dbReference type="GO" id="GO:0003682">
    <property type="term" value="F:chromatin binding"/>
    <property type="evidence" value="ECO:0007669"/>
    <property type="project" value="InterPro"/>
</dbReference>
<reference evidence="2 3" key="4">
    <citation type="journal article" date="2011" name="BMC Genomics">
        <title>RNA-Seq improves annotation of protein-coding genes in the cucumber genome.</title>
        <authorList>
            <person name="Li Z."/>
            <person name="Zhang Z."/>
            <person name="Yan P."/>
            <person name="Huang S."/>
            <person name="Fei Z."/>
            <person name="Lin K."/>
        </authorList>
    </citation>
    <scope>NUCLEOTIDE SEQUENCE [LARGE SCALE GENOMIC DNA]</scope>
    <source>
        <strain evidence="3">cv. 9930</strain>
    </source>
</reference>
<name>A0A0A0LC67_CUCSA</name>
<keyword evidence="3" id="KW-1185">Reference proteome</keyword>
<evidence type="ECO:0000313" key="2">
    <source>
        <dbReference type="EMBL" id="KGN57641.1"/>
    </source>
</evidence>
<dbReference type="InterPro" id="IPR032001">
    <property type="entry name" value="SAWADEE_dom"/>
</dbReference>
<sequence length="365" mass="39766">MGRPPSNGGPAFRFTASEVAEMEAILQGHNNTMPAREVLVALADKFSESVERKGKIAVQMKQNRRYAIRAKTSKAPGKLAVSPVVQIESTPVRNVPQTVVVPAPAPVGSAKGAPENPLSEFEAKSGRDGAWYDVATFLSHRSVESGDPEVLVRFSGFGSEEDEWVNIRRNIRPRSLPCESSECVAVLPGDLILCFQEGKEQALYFDAHVLDTQRRRHDVRGCRCRFLVRYDHDQSEEIVQLRKICRRPETDYRLQQLHAVNEAASIEPSKSGMDSVLLSGQRINFETSQNPLSKDAALVIPNANPHINAHAQTSTQEARNTETNTAPTTFNSANLAGSSAFSSGIVTNTVSAGSADNVSDGKLLS</sequence>
<organism evidence="2 3">
    <name type="scientific">Cucumis sativus</name>
    <name type="common">Cucumber</name>
    <dbReference type="NCBI Taxonomy" id="3659"/>
    <lineage>
        <taxon>Eukaryota</taxon>
        <taxon>Viridiplantae</taxon>
        <taxon>Streptophyta</taxon>
        <taxon>Embryophyta</taxon>
        <taxon>Tracheophyta</taxon>
        <taxon>Spermatophyta</taxon>
        <taxon>Magnoliopsida</taxon>
        <taxon>eudicotyledons</taxon>
        <taxon>Gunneridae</taxon>
        <taxon>Pentapetalae</taxon>
        <taxon>rosids</taxon>
        <taxon>fabids</taxon>
        <taxon>Cucurbitales</taxon>
        <taxon>Cucurbitaceae</taxon>
        <taxon>Benincaseae</taxon>
        <taxon>Cucumis</taxon>
    </lineage>
</organism>
<dbReference type="AlphaFoldDB" id="A0A0A0LC67"/>
<evidence type="ECO:0000313" key="3">
    <source>
        <dbReference type="Proteomes" id="UP000029981"/>
    </source>
</evidence>
<proteinExistence type="predicted"/>
<dbReference type="Gene3D" id="2.30.30.140">
    <property type="match status" value="1"/>
</dbReference>
<dbReference type="Gramene" id="KGN57641">
    <property type="protein sequence ID" value="KGN57641"/>
    <property type="gene ID" value="Csa_3G236580"/>
</dbReference>
<protein>
    <recommendedName>
        <fullName evidence="1">SAWADEE domain-containing protein</fullName>
    </recommendedName>
</protein>
<dbReference type="PANTHER" id="PTHR33827">
    <property type="entry name" value="PROTEIN SAWADEE HOMEODOMAIN HOMOLOG 2"/>
    <property type="match status" value="1"/>
</dbReference>
<dbReference type="InterPro" id="IPR039276">
    <property type="entry name" value="SHH1/2"/>
</dbReference>
<dbReference type="Proteomes" id="UP000029981">
    <property type="component" value="Chromosome 3"/>
</dbReference>
<accession>A0A0A0LC67</accession>
<dbReference type="eggNOG" id="ENOG502QSY0">
    <property type="taxonomic scope" value="Eukaryota"/>
</dbReference>
<reference evidence="2 3" key="2">
    <citation type="journal article" date="2009" name="PLoS ONE">
        <title>An integrated genetic and cytogenetic map of the cucumber genome.</title>
        <authorList>
            <person name="Ren Y."/>
            <person name="Zhang Z."/>
            <person name="Liu J."/>
            <person name="Staub J.E."/>
            <person name="Han Y."/>
            <person name="Cheng Z."/>
            <person name="Li X."/>
            <person name="Lu J."/>
            <person name="Miao H."/>
            <person name="Kang H."/>
            <person name="Xie B."/>
            <person name="Gu X."/>
            <person name="Wang X."/>
            <person name="Du Y."/>
            <person name="Jin W."/>
            <person name="Huang S."/>
        </authorList>
    </citation>
    <scope>NUCLEOTIDE SEQUENCE [LARGE SCALE GENOMIC DNA]</scope>
    <source>
        <strain evidence="3">cv. 9930</strain>
    </source>
</reference>
<reference evidence="2 3" key="3">
    <citation type="journal article" date="2010" name="BMC Genomics">
        <title>Transcriptome sequencing and comparative analysis of cucumber flowers with different sex types.</title>
        <authorList>
            <person name="Guo S."/>
            <person name="Zheng Y."/>
            <person name="Joung J.G."/>
            <person name="Liu S."/>
            <person name="Zhang Z."/>
            <person name="Crasta O.R."/>
            <person name="Sobral B.W."/>
            <person name="Xu Y."/>
            <person name="Huang S."/>
            <person name="Fei Z."/>
        </authorList>
    </citation>
    <scope>NUCLEOTIDE SEQUENCE [LARGE SCALE GENOMIC DNA]</scope>
    <source>
        <strain evidence="3">cv. 9930</strain>
    </source>
</reference>
<dbReference type="EMBL" id="CM002924">
    <property type="protein sequence ID" value="KGN57641.1"/>
    <property type="molecule type" value="Genomic_DNA"/>
</dbReference>
<dbReference type="Pfam" id="PF16719">
    <property type="entry name" value="SAWADEE"/>
    <property type="match status" value="1"/>
</dbReference>
<dbReference type="Gene3D" id="2.40.50.40">
    <property type="match status" value="1"/>
</dbReference>